<dbReference type="Proteomes" id="UP000515123">
    <property type="component" value="Unplaced"/>
</dbReference>
<keyword evidence="2" id="KW-1185">Reference proteome</keyword>
<evidence type="ECO:0000313" key="2">
    <source>
        <dbReference type="Proteomes" id="UP000515123"/>
    </source>
</evidence>
<feature type="compositionally biased region" description="Low complexity" evidence="1">
    <location>
        <begin position="355"/>
        <end position="372"/>
    </location>
</feature>
<organism evidence="2 3">
    <name type="scientific">Ananas comosus</name>
    <name type="common">Pineapple</name>
    <name type="synonym">Ananas ananas</name>
    <dbReference type="NCBI Taxonomy" id="4615"/>
    <lineage>
        <taxon>Eukaryota</taxon>
        <taxon>Viridiplantae</taxon>
        <taxon>Streptophyta</taxon>
        <taxon>Embryophyta</taxon>
        <taxon>Tracheophyta</taxon>
        <taxon>Spermatophyta</taxon>
        <taxon>Magnoliopsida</taxon>
        <taxon>Liliopsida</taxon>
        <taxon>Poales</taxon>
        <taxon>Bromeliaceae</taxon>
        <taxon>Bromelioideae</taxon>
        <taxon>Ananas</taxon>
    </lineage>
</organism>
<dbReference type="RefSeq" id="XP_020082798.1">
    <property type="nucleotide sequence ID" value="XM_020227209.1"/>
</dbReference>
<feature type="region of interest" description="Disordered" evidence="1">
    <location>
        <begin position="188"/>
        <end position="281"/>
    </location>
</feature>
<evidence type="ECO:0000313" key="3">
    <source>
        <dbReference type="RefSeq" id="XP_020082798.1"/>
    </source>
</evidence>
<name>A0A6P5EN68_ANACO</name>
<gene>
    <name evidence="3" type="primary">LOC109706401</name>
</gene>
<proteinExistence type="predicted"/>
<accession>A0A6P5EN68</accession>
<feature type="region of interest" description="Disordered" evidence="1">
    <location>
        <begin position="318"/>
        <end position="373"/>
    </location>
</feature>
<dbReference type="AlphaFoldDB" id="A0A6P5EN68"/>
<reference evidence="3" key="2">
    <citation type="submission" date="2025-08" db="UniProtKB">
        <authorList>
            <consortium name="RefSeq"/>
        </authorList>
    </citation>
    <scope>IDENTIFICATION</scope>
    <source>
        <tissue evidence="3">Leaf</tissue>
    </source>
</reference>
<feature type="compositionally biased region" description="Low complexity" evidence="1">
    <location>
        <begin position="253"/>
        <end position="272"/>
    </location>
</feature>
<feature type="compositionally biased region" description="Basic residues" evidence="1">
    <location>
        <begin position="205"/>
        <end position="217"/>
    </location>
</feature>
<protein>
    <submittedName>
        <fullName evidence="3">Uncharacterized protein LOC109706401</fullName>
    </submittedName>
</protein>
<evidence type="ECO:0000256" key="1">
    <source>
        <dbReference type="SAM" id="MobiDB-lite"/>
    </source>
</evidence>
<sequence>MTFDSDAPSTVAHHSGHLSEKCVDCIWRSCFADTFCAEPRQVWLRHSLSGRAAYVRGAHIQTTPAPTSAPPGELVGLALQALLLRRITLPPDTPAVKTEALEQILPRSLLPPRRARSTWLSYQEQAHASPRKPYNDVTFVMYEATRRALRPHFFPTSRFCHALYLSGCCAVFQPPRPSARGSCHLSFDSGHDRPAAPPDSPRAGVLRRAREKRKAGKRPAAEEVRSQTTTSRPAYPGTRRSEPVARTWPSTQPRRAASSPAPAALIRSPRSSSLRRVHASPSLRPRTPLLVLASEGPLSSPATARRSPLAQRHFHRGIPLHQQSPGSPPPGAQCPPSTHQPSHGTAMPVLPNSGRPPRVTTGRPRGPPCTQGQMNTRAAAARGLWSRYHFTLYPGNSQLESVVIRLLRAPCIAIPFNR</sequence>
<reference evidence="2" key="1">
    <citation type="journal article" date="2015" name="Nat. Genet.">
        <title>The pineapple genome and the evolution of CAM photosynthesis.</title>
        <authorList>
            <person name="Ming R."/>
            <person name="VanBuren R."/>
            <person name="Wai C.M."/>
            <person name="Tang H."/>
            <person name="Schatz M.C."/>
            <person name="Bowers J.E."/>
            <person name="Lyons E."/>
            <person name="Wang M.L."/>
            <person name="Chen J."/>
            <person name="Biggers E."/>
            <person name="Zhang J."/>
            <person name="Huang L."/>
            <person name="Zhang L."/>
            <person name="Miao W."/>
            <person name="Zhang J."/>
            <person name="Ye Z."/>
            <person name="Miao C."/>
            <person name="Lin Z."/>
            <person name="Wang H."/>
            <person name="Zhou H."/>
            <person name="Yim W.C."/>
            <person name="Priest H.D."/>
            <person name="Zheng C."/>
            <person name="Woodhouse M."/>
            <person name="Edger P.P."/>
            <person name="Guyot R."/>
            <person name="Guo H.B."/>
            <person name="Guo H."/>
            <person name="Zheng G."/>
            <person name="Singh R."/>
            <person name="Sharma A."/>
            <person name="Min X."/>
            <person name="Zheng Y."/>
            <person name="Lee H."/>
            <person name="Gurtowski J."/>
            <person name="Sedlazeck F.J."/>
            <person name="Harkess A."/>
            <person name="McKain M.R."/>
            <person name="Liao Z."/>
            <person name="Fang J."/>
            <person name="Liu J."/>
            <person name="Zhang X."/>
            <person name="Zhang Q."/>
            <person name="Hu W."/>
            <person name="Qin Y."/>
            <person name="Wang K."/>
            <person name="Chen L.Y."/>
            <person name="Shirley N."/>
            <person name="Lin Y.R."/>
            <person name="Liu L.Y."/>
            <person name="Hernandez A.G."/>
            <person name="Wright C.L."/>
            <person name="Bulone V."/>
            <person name="Tuskan G.A."/>
            <person name="Heath K."/>
            <person name="Zee F."/>
            <person name="Moore P.H."/>
            <person name="Sunkar R."/>
            <person name="Leebens-Mack J.H."/>
            <person name="Mockler T."/>
            <person name="Bennetzen J.L."/>
            <person name="Freeling M."/>
            <person name="Sankoff D."/>
            <person name="Paterson A.H."/>
            <person name="Zhu X."/>
            <person name="Yang X."/>
            <person name="Smith J.A."/>
            <person name="Cushman J.C."/>
            <person name="Paull R.E."/>
            <person name="Yu Q."/>
        </authorList>
    </citation>
    <scope>NUCLEOTIDE SEQUENCE [LARGE SCALE GENOMIC DNA]</scope>
    <source>
        <strain evidence="2">cv. F153</strain>
    </source>
</reference>
<dbReference type="GeneID" id="109706401"/>